<accession>A0ABY8W3V0</accession>
<comment type="similarity">
    <text evidence="1 3">Belongs to the short-chain dehydrogenases/reductases (SDR) family.</text>
</comment>
<dbReference type="PANTHER" id="PTHR45024:SF2">
    <property type="entry name" value="SCP2 DOMAIN-CONTAINING PROTEIN"/>
    <property type="match status" value="1"/>
</dbReference>
<dbReference type="InterPro" id="IPR036291">
    <property type="entry name" value="NAD(P)-bd_dom_sf"/>
</dbReference>
<name>A0ABY8W3V0_9MYCO</name>
<dbReference type="EMBL" id="CP126981">
    <property type="protein sequence ID" value="WIM89736.1"/>
    <property type="molecule type" value="Genomic_DNA"/>
</dbReference>
<gene>
    <name evidence="5" type="ORF">PT015_10085</name>
</gene>
<dbReference type="Proteomes" id="UP001236585">
    <property type="component" value="Chromosome"/>
</dbReference>
<dbReference type="SUPFAM" id="SSF51735">
    <property type="entry name" value="NAD(P)-binding Rossmann-fold domains"/>
    <property type="match status" value="1"/>
</dbReference>
<sequence length="313" mass="32031">MISFTDRVVLVTGGGRGLGEAYCLEVARRGAAVVVHDNGANTDGSGEDAKPAHQVAQAIRDAGGRAVASVSDASTESGGQAAVDLAVEEFGGLDAIVANAGIIHEDPISAWPTERFEALLRHHLLAAFHVVRPGFAVMRSAGYGRLVLVSSAAGVFGQPGLTGYATAKTGMLGLMNVAALEGAAHGITANAVMPMGDTRMAAALMGEAGQSADARAFLATLRLDQVAPVVAYLASEQCTLTHRVLSAFRGRVAALQIGTTRGWCATDGALAAEDVAANLDQILDPSGILVPGSIFDEMEHAMTATSPVAEKES</sequence>
<dbReference type="InterPro" id="IPR002347">
    <property type="entry name" value="SDR_fam"/>
</dbReference>
<dbReference type="InterPro" id="IPR057326">
    <property type="entry name" value="KR_dom"/>
</dbReference>
<evidence type="ECO:0000256" key="1">
    <source>
        <dbReference type="ARBA" id="ARBA00006484"/>
    </source>
</evidence>
<dbReference type="Gene3D" id="3.40.50.720">
    <property type="entry name" value="NAD(P)-binding Rossmann-like Domain"/>
    <property type="match status" value="1"/>
</dbReference>
<keyword evidence="6" id="KW-1185">Reference proteome</keyword>
<dbReference type="InterPro" id="IPR051687">
    <property type="entry name" value="Peroxisomal_Beta-Oxidation"/>
</dbReference>
<keyword evidence="2" id="KW-0560">Oxidoreductase</keyword>
<proteinExistence type="inferred from homology"/>
<organism evidence="5 6">
    <name type="scientific">Candidatus Mycobacterium wuenschmannii</name>
    <dbReference type="NCBI Taxonomy" id="3027808"/>
    <lineage>
        <taxon>Bacteria</taxon>
        <taxon>Bacillati</taxon>
        <taxon>Actinomycetota</taxon>
        <taxon>Actinomycetes</taxon>
        <taxon>Mycobacteriales</taxon>
        <taxon>Mycobacteriaceae</taxon>
        <taxon>Mycobacterium</taxon>
    </lineage>
</organism>
<dbReference type="InterPro" id="IPR020904">
    <property type="entry name" value="Sc_DH/Rdtase_CS"/>
</dbReference>
<dbReference type="SMART" id="SM00822">
    <property type="entry name" value="PKS_KR"/>
    <property type="match status" value="1"/>
</dbReference>
<dbReference type="Pfam" id="PF00106">
    <property type="entry name" value="adh_short"/>
    <property type="match status" value="1"/>
</dbReference>
<feature type="domain" description="Ketoreductase" evidence="4">
    <location>
        <begin position="7"/>
        <end position="198"/>
    </location>
</feature>
<protein>
    <submittedName>
        <fullName evidence="5">SDR family NAD(P)-dependent oxidoreductase</fullName>
    </submittedName>
</protein>
<reference evidence="5 6" key="1">
    <citation type="journal article" date="2023" name="Microbiol. Resour. Announc.">
        <title>Complete Genome Sequence of Mycobacterium wuenschmanii, a novel Nontuberculous Mycobacterium Isolated from a captive population of Amazon Milk Frogs.</title>
        <authorList>
            <person name="Hicks J."/>
            <person name="Zeineldin M."/>
            <person name="Ward H."/>
            <person name="Wuenschmann A."/>
            <person name="Camp P."/>
            <person name="Farrell D."/>
            <person name="Lehman K."/>
            <person name="Thacker T."/>
            <person name="Cuthbert E."/>
        </authorList>
    </citation>
    <scope>NUCLEOTIDE SEQUENCE [LARGE SCALE GENOMIC DNA]</scope>
    <source>
        <strain evidence="5 6">Wuenschmanii</strain>
    </source>
</reference>
<evidence type="ECO:0000259" key="4">
    <source>
        <dbReference type="SMART" id="SM00822"/>
    </source>
</evidence>
<dbReference type="PRINTS" id="PR00081">
    <property type="entry name" value="GDHRDH"/>
</dbReference>
<evidence type="ECO:0000313" key="6">
    <source>
        <dbReference type="Proteomes" id="UP001236585"/>
    </source>
</evidence>
<evidence type="ECO:0000256" key="2">
    <source>
        <dbReference type="ARBA" id="ARBA00023002"/>
    </source>
</evidence>
<dbReference type="PRINTS" id="PR00080">
    <property type="entry name" value="SDRFAMILY"/>
</dbReference>
<dbReference type="PROSITE" id="PS00061">
    <property type="entry name" value="ADH_SHORT"/>
    <property type="match status" value="1"/>
</dbReference>
<evidence type="ECO:0000256" key="3">
    <source>
        <dbReference type="RuleBase" id="RU000363"/>
    </source>
</evidence>
<dbReference type="RefSeq" id="WP_285190473.1">
    <property type="nucleotide sequence ID" value="NZ_CP126981.1"/>
</dbReference>
<dbReference type="PANTHER" id="PTHR45024">
    <property type="entry name" value="DEHYDROGENASES, SHORT CHAIN"/>
    <property type="match status" value="1"/>
</dbReference>
<evidence type="ECO:0000313" key="5">
    <source>
        <dbReference type="EMBL" id="WIM89736.1"/>
    </source>
</evidence>